<feature type="compositionally biased region" description="Acidic residues" evidence="1">
    <location>
        <begin position="39"/>
        <end position="53"/>
    </location>
</feature>
<dbReference type="EMBL" id="KI440846">
    <property type="protein sequence ID" value="ERS98094.1"/>
    <property type="molecule type" value="Genomic_DNA"/>
</dbReference>
<sequence>MALQAVLAEKPPEFEVILLIDGLDEYRPVEKLLATENGQYDDDDDDDDDEDPSSDQARMIADGHHEIADLVCKLSQFENVRLCVSSRPLLVFRDTFESFPSVELHSLTTNDIRSYVTDRLNGNQSLMELNVLRPSFALDVEKEILAKADGVFLWDTLSHKVKRISAENAPWTGS</sequence>
<dbReference type="AlphaFoldDB" id="U7PTL5"/>
<name>U7PTL5_SPOS1</name>
<reference evidence="3" key="1">
    <citation type="journal article" date="2014" name="Genome Announc.">
        <title>Genome sequence of the pathogenic fungus Sporothrix schenckii (ATCC 58251).</title>
        <authorList>
            <person name="Cuomo C.A."/>
            <person name="Rodriguez-Del Valle N."/>
            <person name="Perez-Sanchez L."/>
            <person name="Abouelleil A."/>
            <person name="Goldberg J."/>
            <person name="Young S."/>
            <person name="Zeng Q."/>
            <person name="Birren B.W."/>
        </authorList>
    </citation>
    <scope>NUCLEOTIDE SEQUENCE [LARGE SCALE GENOMIC DNA]</scope>
    <source>
        <strain evidence="3">ATCC 58251 / de Perez 2211183</strain>
    </source>
</reference>
<protein>
    <recommendedName>
        <fullName evidence="4">NACHT domain-containing protein</fullName>
    </recommendedName>
</protein>
<dbReference type="PANTHER" id="PTHR10039:SF5">
    <property type="entry name" value="NACHT DOMAIN-CONTAINING PROTEIN"/>
    <property type="match status" value="1"/>
</dbReference>
<evidence type="ECO:0000313" key="2">
    <source>
        <dbReference type="EMBL" id="ERS98094.1"/>
    </source>
</evidence>
<dbReference type="HOGENOM" id="CLU_1541100_0_0_1"/>
<proteinExistence type="predicted"/>
<evidence type="ECO:0000256" key="1">
    <source>
        <dbReference type="SAM" id="MobiDB-lite"/>
    </source>
</evidence>
<dbReference type="PANTHER" id="PTHR10039">
    <property type="entry name" value="AMELOGENIN"/>
    <property type="match status" value="1"/>
</dbReference>
<organism evidence="2 3">
    <name type="scientific">Sporothrix schenckii (strain ATCC 58251 / de Perez 2211183)</name>
    <name type="common">Rose-picker's disease fungus</name>
    <dbReference type="NCBI Taxonomy" id="1391915"/>
    <lineage>
        <taxon>Eukaryota</taxon>
        <taxon>Fungi</taxon>
        <taxon>Dikarya</taxon>
        <taxon>Ascomycota</taxon>
        <taxon>Pezizomycotina</taxon>
        <taxon>Sordariomycetes</taxon>
        <taxon>Sordariomycetidae</taxon>
        <taxon>Ophiostomatales</taxon>
        <taxon>Ophiostomataceae</taxon>
        <taxon>Sporothrix</taxon>
    </lineage>
</organism>
<accession>U7PTL5</accession>
<gene>
    <name evidence="2" type="ORF">HMPREF1624_04873</name>
</gene>
<feature type="region of interest" description="Disordered" evidence="1">
    <location>
        <begin position="33"/>
        <end position="55"/>
    </location>
</feature>
<dbReference type="Proteomes" id="UP000018087">
    <property type="component" value="Unassembled WGS sequence"/>
</dbReference>
<dbReference type="OrthoDB" id="5086500at2759"/>
<keyword evidence="3" id="KW-1185">Reference proteome</keyword>
<evidence type="ECO:0008006" key="4">
    <source>
        <dbReference type="Google" id="ProtNLM"/>
    </source>
</evidence>
<evidence type="ECO:0000313" key="3">
    <source>
        <dbReference type="Proteomes" id="UP000018087"/>
    </source>
</evidence>